<dbReference type="AlphaFoldDB" id="X1UF60"/>
<accession>X1UF60</accession>
<feature type="non-terminal residue" evidence="2">
    <location>
        <position position="1"/>
    </location>
</feature>
<feature type="region of interest" description="Disordered" evidence="1">
    <location>
        <begin position="105"/>
        <end position="127"/>
    </location>
</feature>
<evidence type="ECO:0000256" key="1">
    <source>
        <dbReference type="SAM" id="MobiDB-lite"/>
    </source>
</evidence>
<dbReference type="EMBL" id="BARW01016181">
    <property type="protein sequence ID" value="GAJ02212.1"/>
    <property type="molecule type" value="Genomic_DNA"/>
</dbReference>
<sequence>GQGYPVDNKNFLDNMFAQQDFPNMLKQFVHPGKGDPKELLMRCYFKDERERNAAVLYYAKCEEFDLPIERGVLANWLAASVSVHGLARRELLMGATGIIAPTLYDDGEGKKKRRWRSNSEDGKEGNE</sequence>
<reference evidence="2" key="1">
    <citation type="journal article" date="2014" name="Front. Microbiol.">
        <title>High frequency of phylogenetically diverse reductive dehalogenase-homologous genes in deep subseafloor sedimentary metagenomes.</title>
        <authorList>
            <person name="Kawai M."/>
            <person name="Futagami T."/>
            <person name="Toyoda A."/>
            <person name="Takaki Y."/>
            <person name="Nishi S."/>
            <person name="Hori S."/>
            <person name="Arai W."/>
            <person name="Tsubouchi T."/>
            <person name="Morono Y."/>
            <person name="Uchiyama I."/>
            <person name="Ito T."/>
            <person name="Fujiyama A."/>
            <person name="Inagaki F."/>
            <person name="Takami H."/>
        </authorList>
    </citation>
    <scope>NUCLEOTIDE SEQUENCE</scope>
    <source>
        <strain evidence="2">Expedition CK06-06</strain>
    </source>
</reference>
<feature type="compositionally biased region" description="Basic and acidic residues" evidence="1">
    <location>
        <begin position="117"/>
        <end position="127"/>
    </location>
</feature>
<proteinExistence type="predicted"/>
<name>X1UF60_9ZZZZ</name>
<evidence type="ECO:0000313" key="2">
    <source>
        <dbReference type="EMBL" id="GAJ02212.1"/>
    </source>
</evidence>
<gene>
    <name evidence="2" type="ORF">S12H4_28227</name>
</gene>
<protein>
    <submittedName>
        <fullName evidence="2">Uncharacterized protein</fullName>
    </submittedName>
</protein>
<comment type="caution">
    <text evidence="2">The sequence shown here is derived from an EMBL/GenBank/DDBJ whole genome shotgun (WGS) entry which is preliminary data.</text>
</comment>
<organism evidence="2">
    <name type="scientific">marine sediment metagenome</name>
    <dbReference type="NCBI Taxonomy" id="412755"/>
    <lineage>
        <taxon>unclassified sequences</taxon>
        <taxon>metagenomes</taxon>
        <taxon>ecological metagenomes</taxon>
    </lineage>
</organism>